<proteinExistence type="inferred from homology"/>
<dbReference type="Gene3D" id="1.10.10.2830">
    <property type="match status" value="1"/>
</dbReference>
<dbReference type="GO" id="GO:0045881">
    <property type="term" value="P:positive regulation of sporulation resulting in formation of a cellular spore"/>
    <property type="evidence" value="ECO:0007669"/>
    <property type="project" value="TreeGrafter"/>
</dbReference>
<dbReference type="PANTHER" id="PTHR33375">
    <property type="entry name" value="CHROMOSOME-PARTITIONING PROTEIN PARB-RELATED"/>
    <property type="match status" value="1"/>
</dbReference>
<organism evidence="6">
    <name type="scientific">uncultured Acidimicrobiales bacterium</name>
    <dbReference type="NCBI Taxonomy" id="310071"/>
    <lineage>
        <taxon>Bacteria</taxon>
        <taxon>Bacillati</taxon>
        <taxon>Actinomycetota</taxon>
        <taxon>Acidimicrobiia</taxon>
        <taxon>Acidimicrobiales</taxon>
        <taxon>environmental samples</taxon>
    </lineage>
</organism>
<dbReference type="SUPFAM" id="SSF110849">
    <property type="entry name" value="ParB/Sulfiredoxin"/>
    <property type="match status" value="1"/>
</dbReference>
<dbReference type="InterPro" id="IPR057240">
    <property type="entry name" value="ParB_dimer_C"/>
</dbReference>
<dbReference type="InterPro" id="IPR050336">
    <property type="entry name" value="Chromosome_partition/occlusion"/>
</dbReference>
<keyword evidence="3" id="KW-0238">DNA-binding</keyword>
<dbReference type="PANTHER" id="PTHR33375:SF1">
    <property type="entry name" value="CHROMOSOME-PARTITIONING PROTEIN PARB-RELATED"/>
    <property type="match status" value="1"/>
</dbReference>
<evidence type="ECO:0000313" key="6">
    <source>
        <dbReference type="EMBL" id="CAA9233295.1"/>
    </source>
</evidence>
<feature type="domain" description="ParB-like N-terminal" evidence="5">
    <location>
        <begin position="28"/>
        <end position="118"/>
    </location>
</feature>
<dbReference type="InterPro" id="IPR004437">
    <property type="entry name" value="ParB/RepB/Spo0J"/>
</dbReference>
<name>A0A6J4HW03_9ACTN</name>
<evidence type="ECO:0000256" key="2">
    <source>
        <dbReference type="ARBA" id="ARBA00022829"/>
    </source>
</evidence>
<dbReference type="Pfam" id="PF02195">
    <property type="entry name" value="ParB_N"/>
    <property type="match status" value="1"/>
</dbReference>
<sequence length="324" mass="35411">MARRSGLGRGLGALIPAEVAKASDAVLREVPVEQVRPNANQPRRHFDEDTLSSLTASVRELGVLQPVLVREGSDATFELIAGERRWRAAKRAGLATIPCIVRTADDMASLEAAVVENLHRQDLNPMEEAAAYQQLIEDFQLTHDQVATRVGKSRVSISNTLRLFQLPASIQRQVSESQLTAGHARALLGTPDRAFQESLARRIVDEGLSVRAVEEAVRARAEPEEEAEEEAERVAAPPPVRGPRLRQAGMYELEELLSEHLQTRVKVQEGGARGRVVIEFADLDDLERLYRAMTEPDPAFAARRPAMDAGQPVEDGGPKGSTGG</sequence>
<dbReference type="GO" id="GO:0003677">
    <property type="term" value="F:DNA binding"/>
    <property type="evidence" value="ECO:0007669"/>
    <property type="project" value="UniProtKB-KW"/>
</dbReference>
<dbReference type="InterPro" id="IPR036086">
    <property type="entry name" value="ParB/Sulfiredoxin_sf"/>
</dbReference>
<protein>
    <submittedName>
        <fullName evidence="6">Chromosome (Plasmid) partitioning protein ParB</fullName>
    </submittedName>
</protein>
<dbReference type="CDD" id="cd16393">
    <property type="entry name" value="SPO0J_N"/>
    <property type="match status" value="1"/>
</dbReference>
<dbReference type="InterPro" id="IPR003115">
    <property type="entry name" value="ParB_N"/>
</dbReference>
<dbReference type="GO" id="GO:0007059">
    <property type="term" value="P:chromosome segregation"/>
    <property type="evidence" value="ECO:0007669"/>
    <property type="project" value="UniProtKB-KW"/>
</dbReference>
<comment type="similarity">
    <text evidence="1">Belongs to the ParB family.</text>
</comment>
<dbReference type="SMART" id="SM00470">
    <property type="entry name" value="ParB"/>
    <property type="match status" value="1"/>
</dbReference>
<accession>A0A6J4HW03</accession>
<dbReference type="NCBIfam" id="TIGR00180">
    <property type="entry name" value="parB_part"/>
    <property type="match status" value="1"/>
</dbReference>
<gene>
    <name evidence="6" type="ORF">AVDCRST_MAG20-1336</name>
</gene>
<dbReference type="EMBL" id="CADCSY010000059">
    <property type="protein sequence ID" value="CAA9233295.1"/>
    <property type="molecule type" value="Genomic_DNA"/>
</dbReference>
<dbReference type="Gene3D" id="3.90.1530.30">
    <property type="match status" value="1"/>
</dbReference>
<evidence type="ECO:0000259" key="5">
    <source>
        <dbReference type="SMART" id="SM00470"/>
    </source>
</evidence>
<feature type="region of interest" description="Disordered" evidence="4">
    <location>
        <begin position="220"/>
        <end position="243"/>
    </location>
</feature>
<evidence type="ECO:0000256" key="4">
    <source>
        <dbReference type="SAM" id="MobiDB-lite"/>
    </source>
</evidence>
<evidence type="ECO:0000256" key="1">
    <source>
        <dbReference type="ARBA" id="ARBA00006295"/>
    </source>
</evidence>
<reference evidence="6" key="1">
    <citation type="submission" date="2020-02" db="EMBL/GenBank/DDBJ databases">
        <authorList>
            <person name="Meier V. D."/>
        </authorList>
    </citation>
    <scope>NUCLEOTIDE SEQUENCE</scope>
    <source>
        <strain evidence="6">AVDCRST_MAG20</strain>
    </source>
</reference>
<dbReference type="FunFam" id="1.10.10.2830:FF:000001">
    <property type="entry name" value="Chromosome partitioning protein ParB"/>
    <property type="match status" value="1"/>
</dbReference>
<dbReference type="GO" id="GO:0005694">
    <property type="term" value="C:chromosome"/>
    <property type="evidence" value="ECO:0007669"/>
    <property type="project" value="TreeGrafter"/>
</dbReference>
<feature type="region of interest" description="Disordered" evidence="4">
    <location>
        <begin position="300"/>
        <end position="324"/>
    </location>
</feature>
<dbReference type="FunFam" id="3.90.1530.30:FF:000001">
    <property type="entry name" value="Chromosome partitioning protein ParB"/>
    <property type="match status" value="1"/>
</dbReference>
<dbReference type="InterPro" id="IPR041468">
    <property type="entry name" value="HTH_ParB/Spo0J"/>
</dbReference>
<dbReference type="AlphaFoldDB" id="A0A6J4HW03"/>
<dbReference type="Pfam" id="PF17762">
    <property type="entry name" value="HTH_ParB"/>
    <property type="match status" value="1"/>
</dbReference>
<evidence type="ECO:0000256" key="3">
    <source>
        <dbReference type="ARBA" id="ARBA00023125"/>
    </source>
</evidence>
<keyword evidence="2" id="KW-0159">Chromosome partition</keyword>
<dbReference type="Pfam" id="PF23552">
    <property type="entry name" value="ParB_C"/>
    <property type="match status" value="1"/>
</dbReference>